<protein>
    <submittedName>
        <fullName evidence="1">Uncharacterized protein</fullName>
    </submittedName>
</protein>
<organism evidence="1 2">
    <name type="scientific">Marinobacterium iners DSM 11526</name>
    <dbReference type="NCBI Taxonomy" id="1122198"/>
    <lineage>
        <taxon>Bacteria</taxon>
        <taxon>Pseudomonadati</taxon>
        <taxon>Pseudomonadota</taxon>
        <taxon>Gammaproteobacteria</taxon>
        <taxon>Oceanospirillales</taxon>
        <taxon>Oceanospirillaceae</taxon>
        <taxon>Marinobacterium</taxon>
    </lineage>
</organism>
<dbReference type="RefSeq" id="WP_091821204.1">
    <property type="nucleotide sequence ID" value="NZ_FNRJ01000001.1"/>
</dbReference>
<keyword evidence="2" id="KW-1185">Reference proteome</keyword>
<dbReference type="EMBL" id="FNRJ01000001">
    <property type="protein sequence ID" value="SDZ94245.1"/>
    <property type="molecule type" value="Genomic_DNA"/>
</dbReference>
<reference evidence="2" key="1">
    <citation type="submission" date="2016-10" db="EMBL/GenBank/DDBJ databases">
        <authorList>
            <person name="Varghese N."/>
            <person name="Submissions S."/>
        </authorList>
    </citation>
    <scope>NUCLEOTIDE SEQUENCE [LARGE SCALE GENOMIC DNA]</scope>
    <source>
        <strain evidence="2">DSM 11526</strain>
    </source>
</reference>
<name>A0A1H3X4B4_9GAMM</name>
<dbReference type="Proteomes" id="UP000242469">
    <property type="component" value="Unassembled WGS sequence"/>
</dbReference>
<dbReference type="STRING" id="1122198.SAMN02745729_10137"/>
<accession>A0A1H3X4B4</accession>
<sequence>MGIWYGLDGNKVFTGEAREFMFRDPVPRNFVNVPPPQGDGFHVWDGRKWFTVSEYPDPNLAYESESVRWPLKDFRMRFTPNEKIALYQAAETNIMIKVFIDDLAATPVVAQDDPDLNKGVAYVVAQGIITIERARKILDNPEFSL</sequence>
<evidence type="ECO:0000313" key="1">
    <source>
        <dbReference type="EMBL" id="SDZ94245.1"/>
    </source>
</evidence>
<evidence type="ECO:0000313" key="2">
    <source>
        <dbReference type="Proteomes" id="UP000242469"/>
    </source>
</evidence>
<dbReference type="AlphaFoldDB" id="A0A1H3X4B4"/>
<proteinExistence type="predicted"/>
<gene>
    <name evidence="1" type="ORF">SAMN02745729_10137</name>
</gene>